<evidence type="ECO:0000256" key="3">
    <source>
        <dbReference type="ARBA" id="ARBA00023242"/>
    </source>
</evidence>
<dbReference type="InterPro" id="IPR036388">
    <property type="entry name" value="WH-like_DNA-bd_sf"/>
</dbReference>
<keyword evidence="2" id="KW-0238">DNA-binding</keyword>
<evidence type="ECO:0000256" key="2">
    <source>
        <dbReference type="ARBA" id="ARBA00023125"/>
    </source>
</evidence>
<evidence type="ECO:0000313" key="7">
    <source>
        <dbReference type="EMBL" id="KAF0746055.1"/>
    </source>
</evidence>
<comment type="subcellular location">
    <subcellularLocation>
        <location evidence="1">Nucleus</location>
    </subcellularLocation>
</comment>
<evidence type="ECO:0000256" key="1">
    <source>
        <dbReference type="ARBA" id="ARBA00004123"/>
    </source>
</evidence>
<name>A0A6A5A0F0_APHAT</name>
<evidence type="ECO:0000259" key="6">
    <source>
        <dbReference type="SMART" id="SM00415"/>
    </source>
</evidence>
<dbReference type="GO" id="GO:0043565">
    <property type="term" value="F:sequence-specific DNA binding"/>
    <property type="evidence" value="ECO:0007669"/>
    <property type="project" value="InterPro"/>
</dbReference>
<reference evidence="7 8" key="1">
    <citation type="submission" date="2019-06" db="EMBL/GenBank/DDBJ databases">
        <title>Genomics analysis of Aphanomyces spp. identifies a new class of oomycete effector associated with host adaptation.</title>
        <authorList>
            <person name="Gaulin E."/>
        </authorList>
    </citation>
    <scope>NUCLEOTIDE SEQUENCE [LARGE SCALE GENOMIC DNA]</scope>
    <source>
        <strain evidence="7 8">E</strain>
    </source>
</reference>
<protein>
    <recommendedName>
        <fullName evidence="6">HSF-type DNA-binding domain-containing protein</fullName>
    </recommendedName>
</protein>
<proteinExistence type="inferred from homology"/>
<dbReference type="SMART" id="SM00415">
    <property type="entry name" value="HSF"/>
    <property type="match status" value="1"/>
</dbReference>
<feature type="domain" description="HSF-type DNA-binding" evidence="6">
    <location>
        <begin position="19"/>
        <end position="116"/>
    </location>
</feature>
<dbReference type="AlphaFoldDB" id="A0A6A5A0F0"/>
<keyword evidence="3" id="KW-0539">Nucleus</keyword>
<feature type="compositionally biased region" description="Low complexity" evidence="5">
    <location>
        <begin position="126"/>
        <end position="135"/>
    </location>
</feature>
<dbReference type="InterPro" id="IPR000232">
    <property type="entry name" value="HSF_DNA-bd"/>
</dbReference>
<feature type="region of interest" description="Disordered" evidence="5">
    <location>
        <begin position="124"/>
        <end position="145"/>
    </location>
</feature>
<dbReference type="Gene3D" id="1.10.10.10">
    <property type="entry name" value="Winged helix-like DNA-binding domain superfamily/Winged helix DNA-binding domain"/>
    <property type="match status" value="1"/>
</dbReference>
<comment type="similarity">
    <text evidence="4">Belongs to the HSF family.</text>
</comment>
<dbReference type="FunFam" id="1.10.10.10:FF:000286">
    <property type="entry name" value="Heat shock transcription factor"/>
    <property type="match status" value="1"/>
</dbReference>
<evidence type="ECO:0000256" key="4">
    <source>
        <dbReference type="RuleBase" id="RU004020"/>
    </source>
</evidence>
<evidence type="ECO:0000256" key="5">
    <source>
        <dbReference type="SAM" id="MobiDB-lite"/>
    </source>
</evidence>
<dbReference type="GO" id="GO:0005634">
    <property type="term" value="C:nucleus"/>
    <property type="evidence" value="ECO:0007669"/>
    <property type="project" value="UniProtKB-SubCell"/>
</dbReference>
<dbReference type="SUPFAM" id="SSF46785">
    <property type="entry name" value="Winged helix' DNA-binding domain"/>
    <property type="match status" value="1"/>
</dbReference>
<dbReference type="EMBL" id="VJMI01014107">
    <property type="protein sequence ID" value="KAF0746055.1"/>
    <property type="molecule type" value="Genomic_DNA"/>
</dbReference>
<organism evidence="7 8">
    <name type="scientific">Aphanomyces astaci</name>
    <name type="common">Crayfish plague agent</name>
    <dbReference type="NCBI Taxonomy" id="112090"/>
    <lineage>
        <taxon>Eukaryota</taxon>
        <taxon>Sar</taxon>
        <taxon>Stramenopiles</taxon>
        <taxon>Oomycota</taxon>
        <taxon>Saprolegniomycetes</taxon>
        <taxon>Saprolegniales</taxon>
        <taxon>Verrucalvaceae</taxon>
        <taxon>Aphanomyces</taxon>
    </lineage>
</organism>
<dbReference type="PANTHER" id="PTHR10015">
    <property type="entry name" value="HEAT SHOCK TRANSCRIPTION FACTOR"/>
    <property type="match status" value="1"/>
</dbReference>
<dbReference type="InterPro" id="IPR036390">
    <property type="entry name" value="WH_DNA-bd_sf"/>
</dbReference>
<dbReference type="Proteomes" id="UP000469452">
    <property type="component" value="Unassembled WGS sequence"/>
</dbReference>
<dbReference type="PRINTS" id="PR00056">
    <property type="entry name" value="HSFDOMAIN"/>
</dbReference>
<dbReference type="PANTHER" id="PTHR10015:SF427">
    <property type="entry name" value="HEAT SHOCK FACTOR PROTEIN"/>
    <property type="match status" value="1"/>
</dbReference>
<gene>
    <name evidence="7" type="ORF">AaE_008289</name>
</gene>
<sequence length="180" mass="20783">MYTSNSPTHVVPPSKLHAMVPPFLVSLYDILNNEDPRIIGWCEGGDAFGVHNTDTLVKRILPRYFRHNKLASFQRQLNYFGFRKRQKINDSDSTSYYYSPHFVRQDPARMTNIKRKTYRPKNHRVSSVSSMSYQSPHGFPHDKSKRSVDSIMPIPFEGGYQQDWSLSSEDLALLLALEAT</sequence>
<evidence type="ECO:0000313" key="8">
    <source>
        <dbReference type="Proteomes" id="UP000469452"/>
    </source>
</evidence>
<dbReference type="GO" id="GO:0003700">
    <property type="term" value="F:DNA-binding transcription factor activity"/>
    <property type="evidence" value="ECO:0007669"/>
    <property type="project" value="InterPro"/>
</dbReference>
<comment type="caution">
    <text evidence="7">The sequence shown here is derived from an EMBL/GenBank/DDBJ whole genome shotgun (WGS) entry which is preliminary data.</text>
</comment>
<dbReference type="Pfam" id="PF00447">
    <property type="entry name" value="HSF_DNA-bind"/>
    <property type="match status" value="1"/>
</dbReference>
<accession>A0A6A5A0F0</accession>
<dbReference type="VEuPathDB" id="FungiDB:H257_10761"/>